<dbReference type="PANTHER" id="PTHR14499">
    <property type="entry name" value="POTASSIUM CHANNEL TETRAMERIZATION DOMAIN-CONTAINING"/>
    <property type="match status" value="1"/>
</dbReference>
<reference evidence="3 4" key="1">
    <citation type="submission" date="2014-03" db="EMBL/GenBank/DDBJ databases">
        <title>The Genome Sequence of Plasmodium fragile nilgiri.</title>
        <authorList>
            <consortium name="The Broad Institute Genomics Platform"/>
            <consortium name="The Broad Institute Genome Sequencing Center for Infectious Disease"/>
            <person name="Neafsey D."/>
            <person name="Duraisingh M."/>
            <person name="Young S.K."/>
            <person name="Zeng Q."/>
            <person name="Gargeya S."/>
            <person name="Abouelleil A."/>
            <person name="Alvarado L."/>
            <person name="Chapman S.B."/>
            <person name="Gainer-Dewar J."/>
            <person name="Goldberg J."/>
            <person name="Griggs A."/>
            <person name="Gujja S."/>
            <person name="Hansen M."/>
            <person name="Howarth C."/>
            <person name="Imamovic A."/>
            <person name="Larimer J."/>
            <person name="Pearson M."/>
            <person name="Poon T.W."/>
            <person name="Priest M."/>
            <person name="Roberts A."/>
            <person name="Saif S."/>
            <person name="Shea T."/>
            <person name="Sykes S."/>
            <person name="Wortman J."/>
            <person name="Nusbaum C."/>
            <person name="Birren B."/>
        </authorList>
    </citation>
    <scope>NUCLEOTIDE SEQUENCE [LARGE SCALE GENOMIC DNA]</scope>
    <source>
        <strain evidence="4">nilgiri</strain>
    </source>
</reference>
<sequence>MDSTSGDNVISINVGGTIYMTTLNLICKYRNSRLCEIVLEKLKALPDFDTNQNRKEIFIDRNGSRFEYILDFLRDGVLICENDINVLTRILIEAVYFKLSSLIKILKKKIELLYSNMGNNVNKNIFKNIIGTLEEKKNNKIKSKAKNNSISRMLNKISAQIKKHNEMKCCTVKKKKKKIHNVHFLNKINLLTELNDEDKSPTKECTLLSTVPVDNCKEEKQYVSTKHQGEKVKNDEQLEGNNVDELNLGYNIPKIILPNSCPPGTQTKMVDYNITNNFINEEDKLKSKNNANGSTRINCLLKNIERKEYSPIHLSPNWHLKNRDSKKLSFAESTNETAQNGTNDTVGTSTESLSKSLSPSSIGGANYSGYSRVANYANSSRDVDKACYKYNNYTYNNSNNPSGKILVYSEIDDIEETSPFPILSNVNLGEQIFSTTVDF</sequence>
<organism evidence="3 4">
    <name type="scientific">Plasmodium fragile</name>
    <dbReference type="NCBI Taxonomy" id="5857"/>
    <lineage>
        <taxon>Eukaryota</taxon>
        <taxon>Sar</taxon>
        <taxon>Alveolata</taxon>
        <taxon>Apicomplexa</taxon>
        <taxon>Aconoidasida</taxon>
        <taxon>Haemosporida</taxon>
        <taxon>Plasmodiidae</taxon>
        <taxon>Plasmodium</taxon>
        <taxon>Plasmodium (Plasmodium)</taxon>
    </lineage>
</organism>
<dbReference type="GeneID" id="24266877"/>
<accession>A0A0D9QPH8</accession>
<feature type="region of interest" description="Disordered" evidence="1">
    <location>
        <begin position="329"/>
        <end position="358"/>
    </location>
</feature>
<dbReference type="GO" id="GO:0051260">
    <property type="term" value="P:protein homooligomerization"/>
    <property type="evidence" value="ECO:0007669"/>
    <property type="project" value="InterPro"/>
</dbReference>
<dbReference type="EMBL" id="KQ001658">
    <property type="protein sequence ID" value="KJP88682.1"/>
    <property type="molecule type" value="Genomic_DNA"/>
</dbReference>
<feature type="domain" description="Potassium channel tetramerisation-type BTB" evidence="2">
    <location>
        <begin position="10"/>
        <end position="102"/>
    </location>
</feature>
<dbReference type="InterPro" id="IPR011333">
    <property type="entry name" value="SKP1/BTB/POZ_sf"/>
</dbReference>
<dbReference type="SUPFAM" id="SSF54695">
    <property type="entry name" value="POZ domain"/>
    <property type="match status" value="1"/>
</dbReference>
<evidence type="ECO:0000256" key="1">
    <source>
        <dbReference type="SAM" id="MobiDB-lite"/>
    </source>
</evidence>
<gene>
    <name evidence="3" type="ORF">AK88_01563</name>
</gene>
<dbReference type="CDD" id="cd18316">
    <property type="entry name" value="BTB_POZ_KCTD-like"/>
    <property type="match status" value="1"/>
</dbReference>
<evidence type="ECO:0000313" key="3">
    <source>
        <dbReference type="EMBL" id="KJP88682.1"/>
    </source>
</evidence>
<proteinExistence type="predicted"/>
<protein>
    <recommendedName>
        <fullName evidence="2">Potassium channel tetramerisation-type BTB domain-containing protein</fullName>
    </recommendedName>
</protein>
<feature type="compositionally biased region" description="Polar residues" evidence="1">
    <location>
        <begin position="331"/>
        <end position="347"/>
    </location>
</feature>
<dbReference type="VEuPathDB" id="PlasmoDB:AK88_01563"/>
<feature type="compositionally biased region" description="Low complexity" evidence="1">
    <location>
        <begin position="348"/>
        <end position="358"/>
    </location>
</feature>
<dbReference type="Pfam" id="PF02214">
    <property type="entry name" value="BTB_2"/>
    <property type="match status" value="1"/>
</dbReference>
<dbReference type="PANTHER" id="PTHR14499:SF136">
    <property type="entry name" value="GH08630P"/>
    <property type="match status" value="1"/>
</dbReference>
<dbReference type="Proteomes" id="UP000054561">
    <property type="component" value="Unassembled WGS sequence"/>
</dbReference>
<name>A0A0D9QPH8_PLAFR</name>
<keyword evidence="4" id="KW-1185">Reference proteome</keyword>
<evidence type="ECO:0000259" key="2">
    <source>
        <dbReference type="Pfam" id="PF02214"/>
    </source>
</evidence>
<dbReference type="AlphaFoldDB" id="A0A0D9QPH8"/>
<dbReference type="InterPro" id="IPR003131">
    <property type="entry name" value="T1-type_BTB"/>
</dbReference>
<dbReference type="Gene3D" id="3.30.710.10">
    <property type="entry name" value="Potassium Channel Kv1.1, Chain A"/>
    <property type="match status" value="1"/>
</dbReference>
<evidence type="ECO:0000313" key="4">
    <source>
        <dbReference type="Proteomes" id="UP000054561"/>
    </source>
</evidence>
<dbReference type="OMA" id="YRNSRLC"/>
<dbReference type="OrthoDB" id="2414723at2759"/>
<dbReference type="RefSeq" id="XP_012334621.1">
    <property type="nucleotide sequence ID" value="XM_012479198.1"/>
</dbReference>